<dbReference type="InterPro" id="IPR006093">
    <property type="entry name" value="Oxy_OxRdtase_FAD_BS"/>
</dbReference>
<dbReference type="VEuPathDB" id="FungiDB:HZS61_013243"/>
<dbReference type="SUPFAM" id="SSF56176">
    <property type="entry name" value="FAD-binding/transporter-associated domain-like"/>
    <property type="match status" value="1"/>
</dbReference>
<dbReference type="PROSITE" id="PS00862">
    <property type="entry name" value="OX2_COVAL_FAD"/>
    <property type="match status" value="1"/>
</dbReference>
<protein>
    <submittedName>
        <fullName evidence="7">Related to 6-hydroxy-D-nicotine oxidase</fullName>
    </submittedName>
</protein>
<dbReference type="Proteomes" id="UP000219369">
    <property type="component" value="Unassembled WGS sequence"/>
</dbReference>
<dbReference type="EMBL" id="FMJY01000010">
    <property type="protein sequence ID" value="SCO91361.1"/>
    <property type="molecule type" value="Genomic_DNA"/>
</dbReference>
<dbReference type="PROSITE" id="PS51387">
    <property type="entry name" value="FAD_PCMH"/>
    <property type="match status" value="1"/>
</dbReference>
<dbReference type="AlphaFoldDB" id="A0A2H3U025"/>
<dbReference type="InterPro" id="IPR016169">
    <property type="entry name" value="FAD-bd_PCMH_sub2"/>
</dbReference>
<feature type="domain" description="FAD-binding PCMH-type" evidence="6">
    <location>
        <begin position="34"/>
        <end position="205"/>
    </location>
</feature>
<dbReference type="Pfam" id="PF01565">
    <property type="entry name" value="FAD_binding_4"/>
    <property type="match status" value="1"/>
</dbReference>
<dbReference type="VEuPathDB" id="FungiDB:FOZG_08007"/>
<dbReference type="Gene3D" id="3.30.465.10">
    <property type="match status" value="1"/>
</dbReference>
<comment type="cofactor">
    <cofactor evidence="1">
        <name>FAD</name>
        <dbReference type="ChEBI" id="CHEBI:57692"/>
    </cofactor>
</comment>
<dbReference type="Gene3D" id="3.30.43.10">
    <property type="entry name" value="Uridine Diphospho-n-acetylenolpyruvylglucosamine Reductase, domain 2"/>
    <property type="match status" value="1"/>
</dbReference>
<proteinExistence type="inferred from homology"/>
<dbReference type="VEuPathDB" id="FungiDB:FOC4_g10001607"/>
<organism evidence="7 8">
    <name type="scientific">Fusarium oxysporum</name>
    <name type="common">Fusarium vascular wilt</name>
    <dbReference type="NCBI Taxonomy" id="5507"/>
    <lineage>
        <taxon>Eukaryota</taxon>
        <taxon>Fungi</taxon>
        <taxon>Dikarya</taxon>
        <taxon>Ascomycota</taxon>
        <taxon>Pezizomycotina</taxon>
        <taxon>Sordariomycetes</taxon>
        <taxon>Hypocreomycetidae</taxon>
        <taxon>Hypocreales</taxon>
        <taxon>Nectriaceae</taxon>
        <taxon>Fusarium</taxon>
        <taxon>Fusarium oxysporum species complex</taxon>
    </lineage>
</organism>
<evidence type="ECO:0000256" key="3">
    <source>
        <dbReference type="ARBA" id="ARBA00022630"/>
    </source>
</evidence>
<evidence type="ECO:0000313" key="7">
    <source>
        <dbReference type="EMBL" id="SCO91361.1"/>
    </source>
</evidence>
<keyword evidence="4" id="KW-0274">FAD</keyword>
<reference evidence="8" key="1">
    <citation type="submission" date="2016-09" db="EMBL/GenBank/DDBJ databases">
        <authorList>
            <person name="Guldener U."/>
        </authorList>
    </citation>
    <scope>NUCLEOTIDE SEQUENCE [LARGE SCALE GENOMIC DNA]</scope>
    <source>
        <strain evidence="8">V64-1</strain>
    </source>
</reference>
<dbReference type="VEuPathDB" id="FungiDB:FOMG_11474"/>
<dbReference type="InterPro" id="IPR036318">
    <property type="entry name" value="FAD-bd_PCMH-like_sf"/>
</dbReference>
<comment type="similarity">
    <text evidence="2">Belongs to the oxygen-dependent FAD-linked oxidoreductase family.</text>
</comment>
<evidence type="ECO:0000259" key="6">
    <source>
        <dbReference type="PROSITE" id="PS51387"/>
    </source>
</evidence>
<dbReference type="InterPro" id="IPR016166">
    <property type="entry name" value="FAD-bd_PCMH"/>
</dbReference>
<sequence>MSLSPQEPRIVWQTQDKNSEYESLRRGVFNAIVPERYPKAIVQPTTVEEIVGAVHLANRLGCRVAIRSGGHSWACWSIRDNSVLVDLRSFHHLAFNETTGIVEASPSTTGSQMDTFLKDSGRTVLAGHCGDVGLGGFLLQGGMGLNCRGFGATCEYVSAIDVVTSRGEFLHCDASENADLYWASRGAGPGFPAIVTRFYLRTRPRHPVLSLTSYAWPVSLYDQVMPWLLEVLELLDHDIEPTITGTVLPNLGKVILVRFNAWAASLDEARLKIAPVIESRPRGAVMAQECVENSIPLEYEFALVVNPKGPRYIADDVYLDPNLPSAQVVSLLKDPFTHFLDTSIVFIEPMMPTSRRQLPDMSLSLMSDFYVAIYAKYDDAKEDAKHQAFVQSHMRKLEPYSIGAYLGDADFTVRPTKFWSDDAHAKLTAVRKRWDPQGKICGYLDKDDKSDAAGLSNVLESEEISLDSKL</sequence>
<dbReference type="VEuPathDB" id="FungiDB:FOC1_g10002427"/>
<evidence type="ECO:0000256" key="4">
    <source>
        <dbReference type="ARBA" id="ARBA00022827"/>
    </source>
</evidence>
<dbReference type="InterPro" id="IPR016167">
    <property type="entry name" value="FAD-bd_PCMH_sub1"/>
</dbReference>
<name>A0A2H3U025_FUSOX</name>
<evidence type="ECO:0000313" key="8">
    <source>
        <dbReference type="Proteomes" id="UP000219369"/>
    </source>
</evidence>
<dbReference type="PANTHER" id="PTHR42973">
    <property type="entry name" value="BINDING OXIDOREDUCTASE, PUTATIVE (AFU_ORTHOLOGUE AFUA_1G17690)-RELATED"/>
    <property type="match status" value="1"/>
</dbReference>
<dbReference type="Gene3D" id="3.40.462.20">
    <property type="match status" value="1"/>
</dbReference>
<dbReference type="OrthoDB" id="415825at2759"/>
<evidence type="ECO:0000256" key="5">
    <source>
        <dbReference type="ARBA" id="ARBA00023002"/>
    </source>
</evidence>
<keyword evidence="3" id="KW-0285">Flavoprotein</keyword>
<dbReference type="VEuPathDB" id="FungiDB:FOIG_13723"/>
<evidence type="ECO:0000256" key="2">
    <source>
        <dbReference type="ARBA" id="ARBA00005466"/>
    </source>
</evidence>
<dbReference type="InterPro" id="IPR006094">
    <property type="entry name" value="Oxid_FAD_bind_N"/>
</dbReference>
<dbReference type="VEuPathDB" id="FungiDB:FOXG_05629"/>
<accession>A0A2H3U025</accession>
<evidence type="ECO:0000256" key="1">
    <source>
        <dbReference type="ARBA" id="ARBA00001974"/>
    </source>
</evidence>
<dbReference type="GO" id="GO:0071949">
    <property type="term" value="F:FAD binding"/>
    <property type="evidence" value="ECO:0007669"/>
    <property type="project" value="InterPro"/>
</dbReference>
<dbReference type="InterPro" id="IPR050416">
    <property type="entry name" value="FAD-linked_Oxidoreductase"/>
</dbReference>
<dbReference type="GO" id="GO:0016491">
    <property type="term" value="F:oxidoreductase activity"/>
    <property type="evidence" value="ECO:0007669"/>
    <property type="project" value="UniProtKB-KW"/>
</dbReference>
<dbReference type="PANTHER" id="PTHR42973:SF39">
    <property type="entry name" value="FAD-BINDING PCMH-TYPE DOMAIN-CONTAINING PROTEIN"/>
    <property type="match status" value="1"/>
</dbReference>
<gene>
    <name evidence="7" type="ORF">FRV6_15489</name>
</gene>
<keyword evidence="5" id="KW-0560">Oxidoreductase</keyword>